<reference evidence="1 2" key="1">
    <citation type="submission" date="2020-04" db="EMBL/GenBank/DDBJ databases">
        <title>Marinomonas sp. M1K-6 isolated from the deep seawater of the Mariana Trench.</title>
        <authorList>
            <person name="Li Y."/>
        </authorList>
    </citation>
    <scope>NUCLEOTIDE SEQUENCE [LARGE SCALE GENOMIC DNA]</scope>
    <source>
        <strain evidence="1 2">M1K-6</strain>
    </source>
</reference>
<sequence>MQATDKQSKLSAEIDNLMQATCINYPLRVLFSLKITYKKDLRSLLDISVTDKIHIYQWISFKQKPNHARIQYKNGTPSKFI</sequence>
<comment type="caution">
    <text evidence="1">The sequence shown here is derived from an EMBL/GenBank/DDBJ whole genome shotgun (WGS) entry which is preliminary data.</text>
</comment>
<dbReference type="EMBL" id="JABAEK010000030">
    <property type="protein sequence ID" value="NLQ19150.1"/>
    <property type="molecule type" value="Genomic_DNA"/>
</dbReference>
<organism evidence="1 2">
    <name type="scientific">Marinomonas profundi</name>
    <dbReference type="NCBI Taxonomy" id="2726122"/>
    <lineage>
        <taxon>Bacteria</taxon>
        <taxon>Pseudomonadati</taxon>
        <taxon>Pseudomonadota</taxon>
        <taxon>Gammaproteobacteria</taxon>
        <taxon>Oceanospirillales</taxon>
        <taxon>Oceanospirillaceae</taxon>
        <taxon>Marinomonas</taxon>
    </lineage>
</organism>
<name>A0A847RFV5_9GAMM</name>
<evidence type="ECO:0000313" key="1">
    <source>
        <dbReference type="EMBL" id="NLQ19150.1"/>
    </source>
</evidence>
<keyword evidence="2" id="KW-1185">Reference proteome</keyword>
<dbReference type="RefSeq" id="WP_227803871.1">
    <property type="nucleotide sequence ID" value="NZ_CP073013.1"/>
</dbReference>
<gene>
    <name evidence="1" type="ORF">HGG82_16230</name>
</gene>
<proteinExistence type="predicted"/>
<accession>A0A847RFV5</accession>
<evidence type="ECO:0000313" key="2">
    <source>
        <dbReference type="Proteomes" id="UP000586067"/>
    </source>
</evidence>
<dbReference type="AlphaFoldDB" id="A0A847RFV5"/>
<protein>
    <submittedName>
        <fullName evidence="1">Uncharacterized protein</fullName>
    </submittedName>
</protein>
<dbReference type="Proteomes" id="UP000586067">
    <property type="component" value="Unassembled WGS sequence"/>
</dbReference>